<organism evidence="2 3">
    <name type="scientific">Dichotomopilus funicola</name>
    <dbReference type="NCBI Taxonomy" id="1934379"/>
    <lineage>
        <taxon>Eukaryota</taxon>
        <taxon>Fungi</taxon>
        <taxon>Dikarya</taxon>
        <taxon>Ascomycota</taxon>
        <taxon>Pezizomycotina</taxon>
        <taxon>Sordariomycetes</taxon>
        <taxon>Sordariomycetidae</taxon>
        <taxon>Sordariales</taxon>
        <taxon>Chaetomiaceae</taxon>
        <taxon>Dichotomopilus</taxon>
    </lineage>
</organism>
<proteinExistence type="predicted"/>
<dbReference type="AlphaFoldDB" id="A0AAN6V488"/>
<evidence type="ECO:0000256" key="1">
    <source>
        <dbReference type="SAM" id="SignalP"/>
    </source>
</evidence>
<keyword evidence="1" id="KW-0732">Signal</keyword>
<name>A0AAN6V488_9PEZI</name>
<reference evidence="2" key="2">
    <citation type="submission" date="2023-05" db="EMBL/GenBank/DDBJ databases">
        <authorList>
            <consortium name="Lawrence Berkeley National Laboratory"/>
            <person name="Steindorff A."/>
            <person name="Hensen N."/>
            <person name="Bonometti L."/>
            <person name="Westerberg I."/>
            <person name="Brannstrom I.O."/>
            <person name="Guillou S."/>
            <person name="Cros-Aarteil S."/>
            <person name="Calhoun S."/>
            <person name="Haridas S."/>
            <person name="Kuo A."/>
            <person name="Mondo S."/>
            <person name="Pangilinan J."/>
            <person name="Riley R."/>
            <person name="Labutti K."/>
            <person name="Andreopoulos B."/>
            <person name="Lipzen A."/>
            <person name="Chen C."/>
            <person name="Yanf M."/>
            <person name="Daum C."/>
            <person name="Ng V."/>
            <person name="Clum A."/>
            <person name="Ohm R."/>
            <person name="Martin F."/>
            <person name="Silar P."/>
            <person name="Natvig D."/>
            <person name="Lalanne C."/>
            <person name="Gautier V."/>
            <person name="Ament-Velasquez S.L."/>
            <person name="Kruys A."/>
            <person name="Hutchinson M.I."/>
            <person name="Powell A.J."/>
            <person name="Barry K."/>
            <person name="Miller A.N."/>
            <person name="Grigoriev I.V."/>
            <person name="Debuchy R."/>
            <person name="Gladieux P."/>
            <person name="Thoren M.H."/>
            <person name="Johannesson H."/>
        </authorList>
    </citation>
    <scope>NUCLEOTIDE SEQUENCE</scope>
    <source>
        <strain evidence="2">CBS 141.50</strain>
    </source>
</reference>
<evidence type="ECO:0000313" key="2">
    <source>
        <dbReference type="EMBL" id="KAK4144479.1"/>
    </source>
</evidence>
<feature type="signal peptide" evidence="1">
    <location>
        <begin position="1"/>
        <end position="19"/>
    </location>
</feature>
<protein>
    <submittedName>
        <fullName evidence="2">Uncharacterized protein</fullName>
    </submittedName>
</protein>
<reference evidence="2" key="1">
    <citation type="journal article" date="2023" name="Mol. Phylogenet. Evol.">
        <title>Genome-scale phylogeny and comparative genomics of the fungal order Sordariales.</title>
        <authorList>
            <person name="Hensen N."/>
            <person name="Bonometti L."/>
            <person name="Westerberg I."/>
            <person name="Brannstrom I.O."/>
            <person name="Guillou S."/>
            <person name="Cros-Aarteil S."/>
            <person name="Calhoun S."/>
            <person name="Haridas S."/>
            <person name="Kuo A."/>
            <person name="Mondo S."/>
            <person name="Pangilinan J."/>
            <person name="Riley R."/>
            <person name="LaButti K."/>
            <person name="Andreopoulos B."/>
            <person name="Lipzen A."/>
            <person name="Chen C."/>
            <person name="Yan M."/>
            <person name="Daum C."/>
            <person name="Ng V."/>
            <person name="Clum A."/>
            <person name="Steindorff A."/>
            <person name="Ohm R.A."/>
            <person name="Martin F."/>
            <person name="Silar P."/>
            <person name="Natvig D.O."/>
            <person name="Lalanne C."/>
            <person name="Gautier V."/>
            <person name="Ament-Velasquez S.L."/>
            <person name="Kruys A."/>
            <person name="Hutchinson M.I."/>
            <person name="Powell A.J."/>
            <person name="Barry K."/>
            <person name="Miller A.N."/>
            <person name="Grigoriev I.V."/>
            <person name="Debuchy R."/>
            <person name="Gladieux P."/>
            <person name="Hiltunen Thoren M."/>
            <person name="Johannesson H."/>
        </authorList>
    </citation>
    <scope>NUCLEOTIDE SEQUENCE</scope>
    <source>
        <strain evidence="2">CBS 141.50</strain>
    </source>
</reference>
<gene>
    <name evidence="2" type="ORF">C8A04DRAFT_27665</name>
</gene>
<feature type="chain" id="PRO_5043051841" evidence="1">
    <location>
        <begin position="20"/>
        <end position="187"/>
    </location>
</feature>
<evidence type="ECO:0000313" key="3">
    <source>
        <dbReference type="Proteomes" id="UP001302676"/>
    </source>
</evidence>
<dbReference type="GeneID" id="87816982"/>
<dbReference type="Proteomes" id="UP001302676">
    <property type="component" value="Unassembled WGS sequence"/>
</dbReference>
<accession>A0AAN6V488</accession>
<dbReference type="EMBL" id="MU853576">
    <property type="protein sequence ID" value="KAK4144479.1"/>
    <property type="molecule type" value="Genomic_DNA"/>
</dbReference>
<dbReference type="RefSeq" id="XP_062637850.1">
    <property type="nucleotide sequence ID" value="XM_062780369.1"/>
</dbReference>
<comment type="caution">
    <text evidence="2">The sequence shown here is derived from an EMBL/GenBank/DDBJ whole genome shotgun (WGS) entry which is preliminary data.</text>
</comment>
<keyword evidence="3" id="KW-1185">Reference proteome</keyword>
<sequence>MQFRTIATTALGLLPLANAVNINLFYSIFEDNCDHGQSYASCSDIVADKCCVYDSPIYSVEGTSLITEGVPAVVAAFTGPTGQCSVSCNSGGGDPTQCVNCNDEPLSGGMWYKFGKRDLSGPLKPAYEEVAYADRIGLWDDALGAHREFNISAGVPSVVVAELDAAFKKGSKAAAVSERVLAFEIKN</sequence>